<dbReference type="PANTHER" id="PTHR21596:SF63">
    <property type="entry name" value="FACTOR OF DNA METHYLATION 1"/>
    <property type="match status" value="1"/>
</dbReference>
<evidence type="ECO:0000313" key="2">
    <source>
        <dbReference type="EMBL" id="GJN13567.1"/>
    </source>
</evidence>
<dbReference type="InterPro" id="IPR005379">
    <property type="entry name" value="FDM1-5/IDN2_XH"/>
</dbReference>
<organism evidence="2 3">
    <name type="scientific">Eleusine coracana subsp. coracana</name>
    <dbReference type="NCBI Taxonomy" id="191504"/>
    <lineage>
        <taxon>Eukaryota</taxon>
        <taxon>Viridiplantae</taxon>
        <taxon>Streptophyta</taxon>
        <taxon>Embryophyta</taxon>
        <taxon>Tracheophyta</taxon>
        <taxon>Spermatophyta</taxon>
        <taxon>Magnoliopsida</taxon>
        <taxon>Liliopsida</taxon>
        <taxon>Poales</taxon>
        <taxon>Poaceae</taxon>
        <taxon>PACMAD clade</taxon>
        <taxon>Chloridoideae</taxon>
        <taxon>Cynodonteae</taxon>
        <taxon>Eleusininae</taxon>
        <taxon>Eleusine</taxon>
    </lineage>
</organism>
<protein>
    <recommendedName>
        <fullName evidence="1">Factor of DNA methylation 1-5/IDN2 domain-containing protein</fullName>
    </recommendedName>
</protein>
<reference evidence="2" key="1">
    <citation type="journal article" date="2018" name="DNA Res.">
        <title>Multiple hybrid de novo genome assembly of finger millet, an orphan allotetraploid crop.</title>
        <authorList>
            <person name="Hatakeyama M."/>
            <person name="Aluri S."/>
            <person name="Balachadran M.T."/>
            <person name="Sivarajan S.R."/>
            <person name="Patrignani A."/>
            <person name="Gruter S."/>
            <person name="Poveda L."/>
            <person name="Shimizu-Inatsugi R."/>
            <person name="Baeten J."/>
            <person name="Francoijs K.J."/>
            <person name="Nataraja K.N."/>
            <person name="Reddy Y.A.N."/>
            <person name="Phadnis S."/>
            <person name="Ravikumar R.L."/>
            <person name="Schlapbach R."/>
            <person name="Sreeman S.M."/>
            <person name="Shimizu K.K."/>
        </authorList>
    </citation>
    <scope>NUCLEOTIDE SEQUENCE</scope>
</reference>
<name>A0AAV5DT15_ELECO</name>
<dbReference type="AlphaFoldDB" id="A0AAV5DT15"/>
<sequence>MMGKEANHGEVREESKRFDELEEMLKDGAEELQAFMSCFLNEEQETDDELEAIEGIMIEELIDVMREESIIGVKEMGKLDEEVLLRACELKGAKGDLELEATLVCTKWQNEISKTNWHPFRITIIDGEAKVIFQFCCLIVLLYPHVVDIEKLIALKEEWRIEAYNAVIRAVLEMNKYNPSARRPVPQMWNFRDDREASVSEAIGLVMKDMKT</sequence>
<dbReference type="PANTHER" id="PTHR21596">
    <property type="entry name" value="RIBONUCLEASE P SUBUNIT P38"/>
    <property type="match status" value="1"/>
</dbReference>
<dbReference type="GO" id="GO:0080188">
    <property type="term" value="P:gene silencing by siRNA-directed DNA methylation"/>
    <property type="evidence" value="ECO:0007669"/>
    <property type="project" value="InterPro"/>
</dbReference>
<evidence type="ECO:0000259" key="1">
    <source>
        <dbReference type="Pfam" id="PF03469"/>
    </source>
</evidence>
<comment type="caution">
    <text evidence="2">The sequence shown here is derived from an EMBL/GenBank/DDBJ whole genome shotgun (WGS) entry which is preliminary data.</text>
</comment>
<proteinExistence type="predicted"/>
<reference evidence="2" key="2">
    <citation type="submission" date="2021-12" db="EMBL/GenBank/DDBJ databases">
        <title>Resequencing data analysis of finger millet.</title>
        <authorList>
            <person name="Hatakeyama M."/>
            <person name="Aluri S."/>
            <person name="Balachadran M.T."/>
            <person name="Sivarajan S.R."/>
            <person name="Poveda L."/>
            <person name="Shimizu-Inatsugi R."/>
            <person name="Schlapbach R."/>
            <person name="Sreeman S.M."/>
            <person name="Shimizu K.K."/>
        </authorList>
    </citation>
    <scope>NUCLEOTIDE SEQUENCE</scope>
</reference>
<dbReference type="EMBL" id="BQKI01000071">
    <property type="protein sequence ID" value="GJN13567.1"/>
    <property type="molecule type" value="Genomic_DNA"/>
</dbReference>
<dbReference type="Proteomes" id="UP001054889">
    <property type="component" value="Unassembled WGS sequence"/>
</dbReference>
<keyword evidence="3" id="KW-1185">Reference proteome</keyword>
<gene>
    <name evidence="2" type="primary">gb00285</name>
    <name evidence="2" type="ORF">PR202_gb00285</name>
</gene>
<dbReference type="Pfam" id="PF03469">
    <property type="entry name" value="XH"/>
    <property type="match status" value="1"/>
</dbReference>
<dbReference type="InterPro" id="IPR045177">
    <property type="entry name" value="FDM1-5/IDN2"/>
</dbReference>
<feature type="domain" description="Factor of DNA methylation 1-5/IDN2" evidence="1">
    <location>
        <begin position="74"/>
        <end position="212"/>
    </location>
</feature>
<evidence type="ECO:0000313" key="3">
    <source>
        <dbReference type="Proteomes" id="UP001054889"/>
    </source>
</evidence>
<accession>A0AAV5DT15</accession>